<evidence type="ECO:0000313" key="2">
    <source>
        <dbReference type="EMBL" id="GAH73002.1"/>
    </source>
</evidence>
<gene>
    <name evidence="2" type="ORF">S03H2_43756</name>
</gene>
<sequence length="204" mass="23536">INLLTDIAINPNNKDDSKVIGERIDQLKAKTPDLDEIHFDGAYGSSDNDKKFKRHNINPIQTAVRGAKAEVEIDIEHVSETEYDVSCPHQKVKSSVARKRFKATFDLKKCSTCSEQSECPTLMMKKNRVLYFTHDNYLNKKRRKNILTIPKERRCLRNNVEATVNEFVCKMRKNKLKVRGSFRTSVFAYSVAISVNFGRIYETE</sequence>
<dbReference type="EMBL" id="BARU01027328">
    <property type="protein sequence ID" value="GAH73002.1"/>
    <property type="molecule type" value="Genomic_DNA"/>
</dbReference>
<dbReference type="Pfam" id="PF13751">
    <property type="entry name" value="DDE_Tnp_1_6"/>
    <property type="match status" value="1"/>
</dbReference>
<feature type="domain" description="Transposase DDE" evidence="1">
    <location>
        <begin position="95"/>
        <end position="200"/>
    </location>
</feature>
<name>X1HU82_9ZZZZ</name>
<protein>
    <recommendedName>
        <fullName evidence="1">Transposase DDE domain-containing protein</fullName>
    </recommendedName>
</protein>
<proteinExistence type="predicted"/>
<evidence type="ECO:0000259" key="1">
    <source>
        <dbReference type="Pfam" id="PF13751"/>
    </source>
</evidence>
<organism evidence="2">
    <name type="scientific">marine sediment metagenome</name>
    <dbReference type="NCBI Taxonomy" id="412755"/>
    <lineage>
        <taxon>unclassified sequences</taxon>
        <taxon>metagenomes</taxon>
        <taxon>ecological metagenomes</taxon>
    </lineage>
</organism>
<dbReference type="AlphaFoldDB" id="X1HU82"/>
<dbReference type="InterPro" id="IPR025668">
    <property type="entry name" value="Tnp_DDE_dom"/>
</dbReference>
<comment type="caution">
    <text evidence="2">The sequence shown here is derived from an EMBL/GenBank/DDBJ whole genome shotgun (WGS) entry which is preliminary data.</text>
</comment>
<accession>X1HU82</accession>
<reference evidence="2" key="1">
    <citation type="journal article" date="2014" name="Front. Microbiol.">
        <title>High frequency of phylogenetically diverse reductive dehalogenase-homologous genes in deep subseafloor sedimentary metagenomes.</title>
        <authorList>
            <person name="Kawai M."/>
            <person name="Futagami T."/>
            <person name="Toyoda A."/>
            <person name="Takaki Y."/>
            <person name="Nishi S."/>
            <person name="Hori S."/>
            <person name="Arai W."/>
            <person name="Tsubouchi T."/>
            <person name="Morono Y."/>
            <person name="Uchiyama I."/>
            <person name="Ito T."/>
            <person name="Fujiyama A."/>
            <person name="Inagaki F."/>
            <person name="Takami H."/>
        </authorList>
    </citation>
    <scope>NUCLEOTIDE SEQUENCE</scope>
    <source>
        <strain evidence="2">Expedition CK06-06</strain>
    </source>
</reference>
<feature type="non-terminal residue" evidence="2">
    <location>
        <position position="1"/>
    </location>
</feature>